<protein>
    <submittedName>
        <fullName evidence="3">Uncharacterized protein</fullName>
    </submittedName>
</protein>
<evidence type="ECO:0000256" key="1">
    <source>
        <dbReference type="SAM" id="MobiDB-lite"/>
    </source>
</evidence>
<evidence type="ECO:0000313" key="3">
    <source>
        <dbReference type="EMBL" id="QHT88265.1"/>
    </source>
</evidence>
<accession>A0A6C0I787</accession>
<dbReference type="EMBL" id="MN740114">
    <property type="protein sequence ID" value="QHT88265.1"/>
    <property type="molecule type" value="Genomic_DNA"/>
</dbReference>
<proteinExistence type="predicted"/>
<sequence>MVKKLMGGAVSSTTILLVVAGLAVIGLVIAFVVVPAVNKSSSQNSKHSGGAPGCSSCPHNNS</sequence>
<dbReference type="AlphaFoldDB" id="A0A6C0I787"/>
<name>A0A6C0I787_9ZZZZ</name>
<keyword evidence="2" id="KW-0812">Transmembrane</keyword>
<evidence type="ECO:0000256" key="2">
    <source>
        <dbReference type="SAM" id="Phobius"/>
    </source>
</evidence>
<keyword evidence="2" id="KW-1133">Transmembrane helix</keyword>
<feature type="region of interest" description="Disordered" evidence="1">
    <location>
        <begin position="40"/>
        <end position="62"/>
    </location>
</feature>
<feature type="transmembrane region" description="Helical" evidence="2">
    <location>
        <begin position="15"/>
        <end position="37"/>
    </location>
</feature>
<keyword evidence="2" id="KW-0472">Membrane</keyword>
<reference evidence="3" key="1">
    <citation type="journal article" date="2020" name="Nature">
        <title>Giant virus diversity and host interactions through global metagenomics.</title>
        <authorList>
            <person name="Schulz F."/>
            <person name="Roux S."/>
            <person name="Paez-Espino D."/>
            <person name="Jungbluth S."/>
            <person name="Walsh D.A."/>
            <person name="Denef V.J."/>
            <person name="McMahon K.D."/>
            <person name="Konstantinidis K.T."/>
            <person name="Eloe-Fadrosh E.A."/>
            <person name="Kyrpides N.C."/>
            <person name="Woyke T."/>
        </authorList>
    </citation>
    <scope>NUCLEOTIDE SEQUENCE</scope>
    <source>
        <strain evidence="3">GVMAG-M-3300023184-50</strain>
    </source>
</reference>
<organism evidence="3">
    <name type="scientific">viral metagenome</name>
    <dbReference type="NCBI Taxonomy" id="1070528"/>
    <lineage>
        <taxon>unclassified sequences</taxon>
        <taxon>metagenomes</taxon>
        <taxon>organismal metagenomes</taxon>
    </lineage>
</organism>